<dbReference type="InterPro" id="IPR011009">
    <property type="entry name" value="Kinase-like_dom_sf"/>
</dbReference>
<keyword evidence="4 5" id="KW-0067">ATP-binding</keyword>
<dbReference type="InterPro" id="IPR008962">
    <property type="entry name" value="PapD-like_sf"/>
</dbReference>
<evidence type="ECO:0000256" key="5">
    <source>
        <dbReference type="PROSITE-ProRule" id="PRU10141"/>
    </source>
</evidence>
<keyword evidence="3" id="KW-0418">Kinase</keyword>
<accession>A0A368S5S2</accession>
<dbReference type="SUPFAM" id="SSF49354">
    <property type="entry name" value="PapD-like"/>
    <property type="match status" value="1"/>
</dbReference>
<organism evidence="8">
    <name type="scientific">Setaria italica</name>
    <name type="common">Foxtail millet</name>
    <name type="synonym">Panicum italicum</name>
    <dbReference type="NCBI Taxonomy" id="4555"/>
    <lineage>
        <taxon>Eukaryota</taxon>
        <taxon>Viridiplantae</taxon>
        <taxon>Streptophyta</taxon>
        <taxon>Embryophyta</taxon>
        <taxon>Tracheophyta</taxon>
        <taxon>Spermatophyta</taxon>
        <taxon>Magnoliopsida</taxon>
        <taxon>Liliopsida</taxon>
        <taxon>Poales</taxon>
        <taxon>Poaceae</taxon>
        <taxon>PACMAD clade</taxon>
        <taxon>Panicoideae</taxon>
        <taxon>Panicodae</taxon>
        <taxon>Paniceae</taxon>
        <taxon>Cenchrinae</taxon>
        <taxon>Setaria</taxon>
    </lineage>
</organism>
<evidence type="ECO:0000256" key="3">
    <source>
        <dbReference type="ARBA" id="ARBA00022777"/>
    </source>
</evidence>
<dbReference type="KEGG" id="sita:101774273"/>
<reference evidence="8" key="1">
    <citation type="journal article" date="2012" name="Nat. Biotechnol.">
        <title>Reference genome sequence of the model plant Setaria.</title>
        <authorList>
            <person name="Bennetzen J.L."/>
            <person name="Schmutz J."/>
            <person name="Wang H."/>
            <person name="Percifield R."/>
            <person name="Hawkins J."/>
            <person name="Pontaroli A.C."/>
            <person name="Estep M."/>
            <person name="Feng L."/>
            <person name="Vaughn J.N."/>
            <person name="Grimwood J."/>
            <person name="Jenkins J."/>
            <person name="Barry K."/>
            <person name="Lindquist E."/>
            <person name="Hellsten U."/>
            <person name="Deshpande S."/>
            <person name="Wang X."/>
            <person name="Wu X."/>
            <person name="Mitros T."/>
            <person name="Triplett J."/>
            <person name="Yang X."/>
            <person name="Ye C.Y."/>
            <person name="Mauro-Herrera M."/>
            <person name="Wang L."/>
            <person name="Li P."/>
            <person name="Sharma M."/>
            <person name="Sharma R."/>
            <person name="Ronald P.C."/>
            <person name="Panaud O."/>
            <person name="Kellogg E.A."/>
            <person name="Brutnell T.P."/>
            <person name="Doust A.N."/>
            <person name="Tuskan G.A."/>
            <person name="Rokhsar D."/>
            <person name="Devos K.M."/>
        </authorList>
    </citation>
    <scope>NUCLEOTIDE SEQUENCE [LARGE SCALE GENOMIC DNA]</scope>
    <source>
        <strain evidence="8">Yugu1</strain>
    </source>
</reference>
<evidence type="ECO:0000259" key="6">
    <source>
        <dbReference type="PROSITE" id="PS50011"/>
    </source>
</evidence>
<name>A0A368S5S2_SETIT</name>
<protein>
    <recommendedName>
        <fullName evidence="9">Protein kinase domain-containing protein</fullName>
    </recommendedName>
</protein>
<evidence type="ECO:0000313" key="8">
    <source>
        <dbReference type="EMBL" id="RCV37782.1"/>
    </source>
</evidence>
<dbReference type="PANTHER" id="PTHR45707:SF71">
    <property type="entry name" value="PROTEIN KINASE DOMAIN-CONTAINING PROTEIN"/>
    <property type="match status" value="1"/>
</dbReference>
<dbReference type="InterPro" id="IPR013783">
    <property type="entry name" value="Ig-like_fold"/>
</dbReference>
<feature type="domain" description="MSP" evidence="7">
    <location>
        <begin position="683"/>
        <end position="803"/>
    </location>
</feature>
<dbReference type="InterPro" id="IPR017441">
    <property type="entry name" value="Protein_kinase_ATP_BS"/>
</dbReference>
<dbReference type="PROSITE" id="PS50202">
    <property type="entry name" value="MSP"/>
    <property type="match status" value="1"/>
</dbReference>
<dbReference type="InterPro" id="IPR008266">
    <property type="entry name" value="Tyr_kinase_AS"/>
</dbReference>
<dbReference type="InterPro" id="IPR000719">
    <property type="entry name" value="Prot_kinase_dom"/>
</dbReference>
<dbReference type="Gene3D" id="3.30.200.20">
    <property type="entry name" value="Phosphorylase Kinase, domain 1"/>
    <property type="match status" value="2"/>
</dbReference>
<dbReference type="Gene3D" id="1.10.510.10">
    <property type="entry name" value="Transferase(Phosphotransferase) domain 1"/>
    <property type="match status" value="2"/>
</dbReference>
<dbReference type="STRING" id="4555.A0A368S5S2"/>
<dbReference type="AlphaFoldDB" id="A0A368S5S2"/>
<sequence length="811" mass="92419">MDPETSARNLLEQMLLDGSAEPIELPLPLLIDITNNFSNEQIIGRGGNGVVYMGLLQNGAIAVKKFSRAHHEEDSMFDNEVNHLMRLKHKNIVRFLGYCSGTQRKVFDLEGNYVMAEVRERLLCFEYVPNGSLDEVISDLSRQFLWTMRYQIIRGICEGLHHLHDKRISHIDLRPLNILLDDNMVPKICDFDSLRSFDEGQTREITIPIYGAHRYSAPETFTTDGVVTFKSDIYCLGIMISEILTREKQCSSVVKVLEGWRERLKSGEDVPLEQIRVCAEICIRCCHYNPKKRPAIQRIIEALDETESMTPDTQRIIEMLNDTESMDEFIEFESGMNILSPAEEPSNGVQQSTPTISGVESSEIMELNILERIVAGREEPSHLDLPLLYSVTESFSKNRRIGQGGCGEVYKGILRNADVAVKKLFNSRTIKGKMFHREVKSLITVRHHNIVRFLGYCSFTEERAIPVEGQTVMVEIRERLLCFEYISNGSLERHITDELRGLEWRTRFDIIVGICNGLCYLHKEKNITHMDLKPANILVDDQMVPKITDFGLSRLDNNPQATTTSRLISPGYSAPEYRSEGKSSLKSDIYSLGVIILELVSGSKNNPNITKAQVLRKWRHRWIKSMKHTPLGYQQVTKCIDLAQRCMEHDPADRPDISDIVQELNEIDSNDHQFQVIPSLEDMLGIEPLEIQFPFEHYWQVSHTVELSNDTDDHFAFVTKPSLHGLRTEPDKGIVPPRSKCSVTVTMMQAQVMVLLNNRYKEEITVLSTRVDGGLSAVDITKGMFMEEEGKVVDEVNVMVDLGRPPLEEES</sequence>
<dbReference type="EMBL" id="CM003535">
    <property type="protein sequence ID" value="RCV37782.1"/>
    <property type="molecule type" value="Genomic_DNA"/>
</dbReference>
<evidence type="ECO:0000259" key="7">
    <source>
        <dbReference type="PROSITE" id="PS50202"/>
    </source>
</evidence>
<dbReference type="OrthoDB" id="633211at2759"/>
<feature type="domain" description="Protein kinase" evidence="6">
    <location>
        <begin position="37"/>
        <end position="309"/>
    </location>
</feature>
<evidence type="ECO:0000256" key="1">
    <source>
        <dbReference type="ARBA" id="ARBA00022679"/>
    </source>
</evidence>
<proteinExistence type="predicted"/>
<dbReference type="PROSITE" id="PS00109">
    <property type="entry name" value="PROTEIN_KINASE_TYR"/>
    <property type="match status" value="1"/>
</dbReference>
<dbReference type="Gene3D" id="2.60.40.10">
    <property type="entry name" value="Immunoglobulins"/>
    <property type="match status" value="1"/>
</dbReference>
<feature type="domain" description="Protein kinase" evidence="6">
    <location>
        <begin position="395"/>
        <end position="675"/>
    </location>
</feature>
<dbReference type="InterPro" id="IPR000535">
    <property type="entry name" value="MSP_dom"/>
</dbReference>
<dbReference type="PROSITE" id="PS00108">
    <property type="entry name" value="PROTEIN_KINASE_ST"/>
    <property type="match status" value="1"/>
</dbReference>
<dbReference type="EMBL" id="CM003535">
    <property type="protein sequence ID" value="RCV37783.1"/>
    <property type="molecule type" value="Genomic_DNA"/>
</dbReference>
<dbReference type="PANTHER" id="PTHR45707">
    <property type="entry name" value="C2 CALCIUM/LIPID-BINDING PLANT PHOSPHORIBOSYLTRANSFERASE FAMILY PROTEIN"/>
    <property type="match status" value="1"/>
</dbReference>
<keyword evidence="2 5" id="KW-0547">Nucleotide-binding</keyword>
<dbReference type="InterPro" id="IPR008271">
    <property type="entry name" value="Ser/Thr_kinase_AS"/>
</dbReference>
<evidence type="ECO:0008006" key="9">
    <source>
        <dbReference type="Google" id="ProtNLM"/>
    </source>
</evidence>
<dbReference type="FunFam" id="1.10.510.10:FF:000870">
    <property type="entry name" value="OSJNBa0016N04.16-like protein"/>
    <property type="match status" value="1"/>
</dbReference>
<dbReference type="SUPFAM" id="SSF56112">
    <property type="entry name" value="Protein kinase-like (PK-like)"/>
    <property type="match status" value="2"/>
</dbReference>
<keyword evidence="1" id="KW-0808">Transferase</keyword>
<reference evidence="8" key="2">
    <citation type="submission" date="2015-07" db="EMBL/GenBank/DDBJ databases">
        <authorList>
            <person name="Noorani M."/>
        </authorList>
    </citation>
    <scope>NUCLEOTIDE SEQUENCE</scope>
    <source>
        <strain evidence="8">Yugu1</strain>
    </source>
</reference>
<feature type="binding site" evidence="5">
    <location>
        <position position="65"/>
    </location>
    <ligand>
        <name>ATP</name>
        <dbReference type="ChEBI" id="CHEBI:30616"/>
    </ligand>
</feature>
<gene>
    <name evidence="8" type="ORF">SETIT_8G089800v2</name>
</gene>
<dbReference type="Pfam" id="PF00069">
    <property type="entry name" value="Pkinase"/>
    <property type="match status" value="2"/>
</dbReference>
<dbReference type="SMART" id="SM00220">
    <property type="entry name" value="S_TKc"/>
    <property type="match status" value="2"/>
</dbReference>
<dbReference type="GO" id="GO:0004672">
    <property type="term" value="F:protein kinase activity"/>
    <property type="evidence" value="ECO:0007669"/>
    <property type="project" value="InterPro"/>
</dbReference>
<dbReference type="PROSITE" id="PS50011">
    <property type="entry name" value="PROTEIN_KINASE_DOM"/>
    <property type="match status" value="2"/>
</dbReference>
<dbReference type="EMBL" id="CM003535">
    <property type="protein sequence ID" value="RCV37784.1"/>
    <property type="molecule type" value="Genomic_DNA"/>
</dbReference>
<evidence type="ECO:0000256" key="4">
    <source>
        <dbReference type="ARBA" id="ARBA00022840"/>
    </source>
</evidence>
<dbReference type="PROSITE" id="PS00107">
    <property type="entry name" value="PROTEIN_KINASE_ATP"/>
    <property type="match status" value="1"/>
</dbReference>
<dbReference type="GO" id="GO:0005524">
    <property type="term" value="F:ATP binding"/>
    <property type="evidence" value="ECO:0007669"/>
    <property type="project" value="UniProtKB-UniRule"/>
</dbReference>
<evidence type="ECO:0000256" key="2">
    <source>
        <dbReference type="ARBA" id="ARBA00022741"/>
    </source>
</evidence>